<evidence type="ECO:0000313" key="1">
    <source>
        <dbReference type="EMBL" id="KAE9401701.1"/>
    </source>
</evidence>
<accession>A0A6A4HV20</accession>
<protein>
    <submittedName>
        <fullName evidence="1">Uncharacterized protein</fullName>
    </submittedName>
</protein>
<dbReference type="EMBL" id="ML769443">
    <property type="protein sequence ID" value="KAE9401701.1"/>
    <property type="molecule type" value="Genomic_DNA"/>
</dbReference>
<dbReference type="OrthoDB" id="3246013at2759"/>
<name>A0A6A4HV20_9AGAR</name>
<keyword evidence="2" id="KW-1185">Reference proteome</keyword>
<evidence type="ECO:0000313" key="2">
    <source>
        <dbReference type="Proteomes" id="UP000799118"/>
    </source>
</evidence>
<dbReference type="AlphaFoldDB" id="A0A6A4HV20"/>
<feature type="non-terminal residue" evidence="1">
    <location>
        <position position="1"/>
    </location>
</feature>
<reference evidence="1" key="1">
    <citation type="journal article" date="2019" name="Environ. Microbiol.">
        <title>Fungal ecological strategies reflected in gene transcription - a case study of two litter decomposers.</title>
        <authorList>
            <person name="Barbi F."/>
            <person name="Kohler A."/>
            <person name="Barry K."/>
            <person name="Baskaran P."/>
            <person name="Daum C."/>
            <person name="Fauchery L."/>
            <person name="Ihrmark K."/>
            <person name="Kuo A."/>
            <person name="LaButti K."/>
            <person name="Lipzen A."/>
            <person name="Morin E."/>
            <person name="Grigoriev I.V."/>
            <person name="Henrissat B."/>
            <person name="Lindahl B."/>
            <person name="Martin F."/>
        </authorList>
    </citation>
    <scope>NUCLEOTIDE SEQUENCE</scope>
    <source>
        <strain evidence="1">JB14</strain>
    </source>
</reference>
<sequence>CYLAQCNNFTSDNIAKLQIALHSFCEHHKIFLHTNVQAHFSIPHMHLILHYPYLIINFSAPNGVCSLITES</sequence>
<proteinExistence type="predicted"/>
<organism evidence="1 2">
    <name type="scientific">Gymnopus androsaceus JB14</name>
    <dbReference type="NCBI Taxonomy" id="1447944"/>
    <lineage>
        <taxon>Eukaryota</taxon>
        <taxon>Fungi</taxon>
        <taxon>Dikarya</taxon>
        <taxon>Basidiomycota</taxon>
        <taxon>Agaricomycotina</taxon>
        <taxon>Agaricomycetes</taxon>
        <taxon>Agaricomycetidae</taxon>
        <taxon>Agaricales</taxon>
        <taxon>Marasmiineae</taxon>
        <taxon>Omphalotaceae</taxon>
        <taxon>Gymnopus</taxon>
    </lineage>
</organism>
<gene>
    <name evidence="1" type="ORF">BT96DRAFT_817549</name>
</gene>
<dbReference type="Proteomes" id="UP000799118">
    <property type="component" value="Unassembled WGS sequence"/>
</dbReference>